<dbReference type="InterPro" id="IPR021109">
    <property type="entry name" value="Peptidase_aspartic_dom_sf"/>
</dbReference>
<sequence>MSGLAMKPLKRLLLAWVALVSTGLLAASPSAAPDFYQWLASEQGQKASLAQLREHCDLVAEPGKNLDCSVTVTARMFELKAANQLPDYYQAINRRHARAIKADPELNVLFSMFGEQSLAILRTTGDFRVKRAAQREVLKLHPYASEHFIAQEVLPFIDVSAANGHSARFVLDTGAPQTRVNADTARAMGIKLLTDSHYAYSTYYGEDNLSARLGVIESLKIGSSEIRNVLVFVSDRDNLLGLDLISKLGRLKITRKTLELNPLPSARCDSPITYTRMDLNQRLTIAASLDNHTTQAIVDTGNVDYLTSALPGEQVNVVQTLTPGNSPLDTADRQRYQTFKGVLNLPGHSLPITYKYYPGFTIPPSLVRGRYVPSVLLGWRAFDDFELNLDIEAGRSCFNKV</sequence>
<evidence type="ECO:0000313" key="2">
    <source>
        <dbReference type="EMBL" id="AWY41619.1"/>
    </source>
</evidence>
<dbReference type="OrthoDB" id="6796137at2"/>
<feature type="chain" id="PRO_5016432476" description="Peptidase A2 domain-containing protein" evidence="1">
    <location>
        <begin position="27"/>
        <end position="401"/>
    </location>
</feature>
<name>A0A2Z4RL07_PSEPU</name>
<organism evidence="2 3">
    <name type="scientific">Pseudomonas putida</name>
    <name type="common">Arthrobacter siderocapsulatus</name>
    <dbReference type="NCBI Taxonomy" id="303"/>
    <lineage>
        <taxon>Bacteria</taxon>
        <taxon>Pseudomonadati</taxon>
        <taxon>Pseudomonadota</taxon>
        <taxon>Gammaproteobacteria</taxon>
        <taxon>Pseudomonadales</taxon>
        <taxon>Pseudomonadaceae</taxon>
        <taxon>Pseudomonas</taxon>
    </lineage>
</organism>
<keyword evidence="1" id="KW-0732">Signal</keyword>
<dbReference type="SUPFAM" id="SSF50630">
    <property type="entry name" value="Acid proteases"/>
    <property type="match status" value="1"/>
</dbReference>
<dbReference type="Gene3D" id="2.40.70.10">
    <property type="entry name" value="Acid Proteases"/>
    <property type="match status" value="1"/>
</dbReference>
<gene>
    <name evidence="2" type="ORF">DKY63_17680</name>
</gene>
<evidence type="ECO:0008006" key="4">
    <source>
        <dbReference type="Google" id="ProtNLM"/>
    </source>
</evidence>
<dbReference type="Proteomes" id="UP000250299">
    <property type="component" value="Chromosome"/>
</dbReference>
<accession>A0A2Z4RL07</accession>
<dbReference type="EMBL" id="CP029693">
    <property type="protein sequence ID" value="AWY41619.1"/>
    <property type="molecule type" value="Genomic_DNA"/>
</dbReference>
<dbReference type="AlphaFoldDB" id="A0A2Z4RL07"/>
<evidence type="ECO:0000256" key="1">
    <source>
        <dbReference type="SAM" id="SignalP"/>
    </source>
</evidence>
<dbReference type="CDD" id="cd05483">
    <property type="entry name" value="retropepsin_like_bacteria"/>
    <property type="match status" value="1"/>
</dbReference>
<feature type="signal peptide" evidence="1">
    <location>
        <begin position="1"/>
        <end position="26"/>
    </location>
</feature>
<dbReference type="Pfam" id="PF13975">
    <property type="entry name" value="gag-asp_proteas"/>
    <property type="match status" value="1"/>
</dbReference>
<evidence type="ECO:0000313" key="3">
    <source>
        <dbReference type="Proteomes" id="UP000250299"/>
    </source>
</evidence>
<proteinExistence type="predicted"/>
<protein>
    <recommendedName>
        <fullName evidence="4">Peptidase A2 domain-containing protein</fullName>
    </recommendedName>
</protein>
<reference evidence="2 3" key="1">
    <citation type="submission" date="2018-05" db="EMBL/GenBank/DDBJ databases">
        <title>Whole genome sequence of Pseudomonas putida JBC17.</title>
        <authorList>
            <person name="Lee Y.H."/>
            <person name="David K."/>
        </authorList>
    </citation>
    <scope>NUCLEOTIDE SEQUENCE [LARGE SCALE GENOMIC DNA]</scope>
    <source>
        <strain evidence="2 3">JBC17</strain>
    </source>
</reference>
<dbReference type="InterPro" id="IPR034122">
    <property type="entry name" value="Retropepsin-like_bacterial"/>
</dbReference>